<evidence type="ECO:0000256" key="5">
    <source>
        <dbReference type="ARBA" id="ARBA00022777"/>
    </source>
</evidence>
<keyword evidence="4" id="KW-0547">Nucleotide-binding</keyword>
<evidence type="ECO:0000256" key="3">
    <source>
        <dbReference type="ARBA" id="ARBA00022679"/>
    </source>
</evidence>
<dbReference type="PANTHER" id="PTHR43671">
    <property type="entry name" value="SERINE/THREONINE-PROTEIN KINASE NEK"/>
    <property type="match status" value="1"/>
</dbReference>
<dbReference type="EC" id="2.7.11.1" evidence="1"/>
<evidence type="ECO:0000256" key="4">
    <source>
        <dbReference type="ARBA" id="ARBA00022741"/>
    </source>
</evidence>
<keyword evidence="3" id="KW-0808">Transferase</keyword>
<dbReference type="InterPro" id="IPR050660">
    <property type="entry name" value="NEK_Ser/Thr_kinase"/>
</dbReference>
<keyword evidence="6" id="KW-0067">ATP-binding</keyword>
<dbReference type="SMART" id="SM00220">
    <property type="entry name" value="S_TKc"/>
    <property type="match status" value="1"/>
</dbReference>
<keyword evidence="5" id="KW-0418">Kinase</keyword>
<evidence type="ECO:0000259" key="9">
    <source>
        <dbReference type="PROSITE" id="PS50011"/>
    </source>
</evidence>
<accession>A0ABM1A7X5</accession>
<dbReference type="PROSITE" id="PS00108">
    <property type="entry name" value="PROTEIN_KINASE_ST"/>
    <property type="match status" value="1"/>
</dbReference>
<dbReference type="CDD" id="cd00180">
    <property type="entry name" value="PKc"/>
    <property type="match status" value="1"/>
</dbReference>
<dbReference type="Gene3D" id="1.10.510.10">
    <property type="entry name" value="Transferase(Phosphotransferase) domain 1"/>
    <property type="match status" value="2"/>
</dbReference>
<evidence type="ECO:0000256" key="8">
    <source>
        <dbReference type="ARBA" id="ARBA00048679"/>
    </source>
</evidence>
<proteinExistence type="predicted"/>
<evidence type="ECO:0000313" key="10">
    <source>
        <dbReference type="Proteomes" id="UP000694888"/>
    </source>
</evidence>
<dbReference type="GeneID" id="101851603"/>
<dbReference type="PROSITE" id="PS50011">
    <property type="entry name" value="PROTEIN_KINASE_DOM"/>
    <property type="match status" value="1"/>
</dbReference>
<evidence type="ECO:0000256" key="7">
    <source>
        <dbReference type="ARBA" id="ARBA00047899"/>
    </source>
</evidence>
<evidence type="ECO:0000256" key="6">
    <source>
        <dbReference type="ARBA" id="ARBA00022840"/>
    </source>
</evidence>
<keyword evidence="2" id="KW-0723">Serine/threonine-protein kinase</keyword>
<dbReference type="InterPro" id="IPR008271">
    <property type="entry name" value="Ser/Thr_kinase_AS"/>
</dbReference>
<evidence type="ECO:0000256" key="1">
    <source>
        <dbReference type="ARBA" id="ARBA00012513"/>
    </source>
</evidence>
<dbReference type="Proteomes" id="UP000694888">
    <property type="component" value="Unplaced"/>
</dbReference>
<evidence type="ECO:0000313" key="11">
    <source>
        <dbReference type="RefSeq" id="XP_012942553.1"/>
    </source>
</evidence>
<name>A0ABM1A7X5_APLCA</name>
<dbReference type="PANTHER" id="PTHR43671:SF98">
    <property type="entry name" value="SERINE_THREONINE-PROTEIN KINASE NEK11"/>
    <property type="match status" value="1"/>
</dbReference>
<feature type="domain" description="Protein kinase" evidence="9">
    <location>
        <begin position="50"/>
        <end position="350"/>
    </location>
</feature>
<sequence length="350" mass="40056">MLVSMWSLFSGRSKDTHRVWRLSSFHITEVARHSMDAVEQHDAFFNSFNLVRGPCLGSGALGEVVLASAKHNSSLKVAVKIVPFETEECESDFLSEVGFLRDLRHPCILKMIAFAMDDHYGFMLSTYFKNGTLRDTMSSDPPVKEPRILRHILDVASALQYIHGLHIFHQDVKPRNILLDDQDRAVLADFGLARQASDSSAMVMKWETTPGYYGPETRKSRPMSPFKVRISSFFFISFLCTSLPPNLHCSALMFNVTLILIQYLPAVKDLLFLDMYSLGVSMWMLIYRQRSEGIKDLLAFSDQCKDVKEPYRRILRQLLRKDPNKRWSAADLLRFCVWNSLCAPSLMSSH</sequence>
<protein>
    <recommendedName>
        <fullName evidence="1">non-specific serine/threonine protein kinase</fullName>
        <ecNumber evidence="1">2.7.11.1</ecNumber>
    </recommendedName>
</protein>
<gene>
    <name evidence="11" type="primary">LOC101851603</name>
</gene>
<dbReference type="SUPFAM" id="SSF56112">
    <property type="entry name" value="Protein kinase-like (PK-like)"/>
    <property type="match status" value="1"/>
</dbReference>
<organism evidence="10 11">
    <name type="scientific">Aplysia californica</name>
    <name type="common">California sea hare</name>
    <dbReference type="NCBI Taxonomy" id="6500"/>
    <lineage>
        <taxon>Eukaryota</taxon>
        <taxon>Metazoa</taxon>
        <taxon>Spiralia</taxon>
        <taxon>Lophotrochozoa</taxon>
        <taxon>Mollusca</taxon>
        <taxon>Gastropoda</taxon>
        <taxon>Heterobranchia</taxon>
        <taxon>Euthyneura</taxon>
        <taxon>Tectipleura</taxon>
        <taxon>Aplysiida</taxon>
        <taxon>Aplysioidea</taxon>
        <taxon>Aplysiidae</taxon>
        <taxon>Aplysia</taxon>
    </lineage>
</organism>
<comment type="catalytic activity">
    <reaction evidence="8">
        <text>L-seryl-[protein] + ATP = O-phospho-L-seryl-[protein] + ADP + H(+)</text>
        <dbReference type="Rhea" id="RHEA:17989"/>
        <dbReference type="Rhea" id="RHEA-COMP:9863"/>
        <dbReference type="Rhea" id="RHEA-COMP:11604"/>
        <dbReference type="ChEBI" id="CHEBI:15378"/>
        <dbReference type="ChEBI" id="CHEBI:29999"/>
        <dbReference type="ChEBI" id="CHEBI:30616"/>
        <dbReference type="ChEBI" id="CHEBI:83421"/>
        <dbReference type="ChEBI" id="CHEBI:456216"/>
        <dbReference type="EC" id="2.7.11.1"/>
    </reaction>
</comment>
<dbReference type="InterPro" id="IPR000719">
    <property type="entry name" value="Prot_kinase_dom"/>
</dbReference>
<dbReference type="RefSeq" id="XP_012942553.1">
    <property type="nucleotide sequence ID" value="XM_013087099.1"/>
</dbReference>
<reference evidence="11" key="1">
    <citation type="submission" date="2025-08" db="UniProtKB">
        <authorList>
            <consortium name="RefSeq"/>
        </authorList>
    </citation>
    <scope>IDENTIFICATION</scope>
</reference>
<dbReference type="InterPro" id="IPR011009">
    <property type="entry name" value="Kinase-like_dom_sf"/>
</dbReference>
<dbReference type="Pfam" id="PF00069">
    <property type="entry name" value="Pkinase"/>
    <property type="match status" value="1"/>
</dbReference>
<comment type="catalytic activity">
    <reaction evidence="7">
        <text>L-threonyl-[protein] + ATP = O-phospho-L-threonyl-[protein] + ADP + H(+)</text>
        <dbReference type="Rhea" id="RHEA:46608"/>
        <dbReference type="Rhea" id="RHEA-COMP:11060"/>
        <dbReference type="Rhea" id="RHEA-COMP:11605"/>
        <dbReference type="ChEBI" id="CHEBI:15378"/>
        <dbReference type="ChEBI" id="CHEBI:30013"/>
        <dbReference type="ChEBI" id="CHEBI:30616"/>
        <dbReference type="ChEBI" id="CHEBI:61977"/>
        <dbReference type="ChEBI" id="CHEBI:456216"/>
        <dbReference type="EC" id="2.7.11.1"/>
    </reaction>
</comment>
<keyword evidence="10" id="KW-1185">Reference proteome</keyword>
<evidence type="ECO:0000256" key="2">
    <source>
        <dbReference type="ARBA" id="ARBA00022527"/>
    </source>
</evidence>